<name>A0A7M7GQF1_APIME</name>
<dbReference type="Proteomes" id="UP000005203">
    <property type="component" value="Linkage group LG10"/>
</dbReference>
<dbReference type="EnsemblMetazoa" id="XM_006562827">
    <property type="protein sequence ID" value="XP_006562890"/>
    <property type="gene ID" value="LOC100577401"/>
</dbReference>
<keyword evidence="1" id="KW-0175">Coiled coil</keyword>
<dbReference type="GO" id="GO:0005634">
    <property type="term" value="C:nucleus"/>
    <property type="evidence" value="ECO:0007669"/>
    <property type="project" value="TreeGrafter"/>
</dbReference>
<dbReference type="InterPro" id="IPR056565">
    <property type="entry name" value="Fn3_ATF7IP"/>
</dbReference>
<dbReference type="InterPro" id="IPR013783">
    <property type="entry name" value="Ig-like_fold"/>
</dbReference>
<evidence type="ECO:0000313" key="4">
    <source>
        <dbReference type="EnsemblMetazoa" id="XP_006562890"/>
    </source>
</evidence>
<feature type="compositionally biased region" description="Polar residues" evidence="2">
    <location>
        <begin position="903"/>
        <end position="918"/>
    </location>
</feature>
<dbReference type="Gene3D" id="2.60.40.10">
    <property type="entry name" value="Immunoglobulins"/>
    <property type="match status" value="1"/>
</dbReference>
<feature type="region of interest" description="Disordered" evidence="2">
    <location>
        <begin position="867"/>
        <end position="918"/>
    </location>
</feature>
<dbReference type="CTD" id="36133"/>
<dbReference type="InterPro" id="IPR003961">
    <property type="entry name" value="FN3_dom"/>
</dbReference>
<dbReference type="InterPro" id="IPR036116">
    <property type="entry name" value="FN3_sf"/>
</dbReference>
<dbReference type="OrthoDB" id="2434995at2759"/>
<evidence type="ECO:0000256" key="2">
    <source>
        <dbReference type="SAM" id="MobiDB-lite"/>
    </source>
</evidence>
<feature type="compositionally biased region" description="Low complexity" evidence="2">
    <location>
        <begin position="867"/>
        <end position="884"/>
    </location>
</feature>
<keyword evidence="5" id="KW-1185">Reference proteome</keyword>
<dbReference type="SMART" id="SM00060">
    <property type="entry name" value="FN3"/>
    <property type="match status" value="1"/>
</dbReference>
<accession>A0A7M7GQF1</accession>
<reference evidence="4" key="1">
    <citation type="submission" date="2021-01" db="UniProtKB">
        <authorList>
            <consortium name="EnsemblMetazoa"/>
        </authorList>
    </citation>
    <scope>IDENTIFICATION</scope>
    <source>
        <strain evidence="4">DH4</strain>
    </source>
</reference>
<proteinExistence type="predicted"/>
<dbReference type="GeneID" id="100577401"/>
<evidence type="ECO:0000313" key="5">
    <source>
        <dbReference type="Proteomes" id="UP000005203"/>
    </source>
</evidence>
<accession>A0A8B6YXM2</accession>
<dbReference type="RefSeq" id="XP_006562890.1">
    <property type="nucleotide sequence ID" value="XM_006562827.3"/>
</dbReference>
<evidence type="ECO:0000259" key="3">
    <source>
        <dbReference type="PROSITE" id="PS50853"/>
    </source>
</evidence>
<dbReference type="AlphaFoldDB" id="A0A7M7GQF1"/>
<dbReference type="PROSITE" id="PS50853">
    <property type="entry name" value="FN3"/>
    <property type="match status" value="1"/>
</dbReference>
<protein>
    <recommendedName>
        <fullName evidence="3">Fibronectin type-III domain-containing protein</fullName>
    </recommendedName>
</protein>
<dbReference type="PANTHER" id="PTHR23210">
    <property type="entry name" value="ACTIVATING TRANSCRIPTION FACTOR 7 INTERACTING PROTEIN"/>
    <property type="match status" value="1"/>
</dbReference>
<dbReference type="GO" id="GO:0006355">
    <property type="term" value="P:regulation of DNA-templated transcription"/>
    <property type="evidence" value="ECO:0007669"/>
    <property type="project" value="TreeGrafter"/>
</dbReference>
<evidence type="ECO:0000256" key="1">
    <source>
        <dbReference type="SAM" id="Coils"/>
    </source>
</evidence>
<dbReference type="PANTHER" id="PTHR23210:SF26">
    <property type="entry name" value="ACTIVATING TRANSCRIPTION FACTOR 7-INTERACTING PROTEIN 1"/>
    <property type="match status" value="1"/>
</dbReference>
<dbReference type="SUPFAM" id="SSF49265">
    <property type="entry name" value="Fibronectin type III"/>
    <property type="match status" value="1"/>
</dbReference>
<gene>
    <name evidence="6" type="primary">LOC100577401</name>
</gene>
<organism evidence="4">
    <name type="scientific">Apis mellifera</name>
    <name type="common">Honeybee</name>
    <dbReference type="NCBI Taxonomy" id="7460"/>
    <lineage>
        <taxon>Eukaryota</taxon>
        <taxon>Metazoa</taxon>
        <taxon>Ecdysozoa</taxon>
        <taxon>Arthropoda</taxon>
        <taxon>Hexapoda</taxon>
        <taxon>Insecta</taxon>
        <taxon>Pterygota</taxon>
        <taxon>Neoptera</taxon>
        <taxon>Endopterygota</taxon>
        <taxon>Hymenoptera</taxon>
        <taxon>Apocrita</taxon>
        <taxon>Aculeata</taxon>
        <taxon>Apoidea</taxon>
        <taxon>Anthophila</taxon>
        <taxon>Apidae</taxon>
        <taxon>Apis</taxon>
    </lineage>
</organism>
<dbReference type="GO" id="GO:0005667">
    <property type="term" value="C:transcription regulator complex"/>
    <property type="evidence" value="ECO:0007669"/>
    <property type="project" value="TreeGrafter"/>
</dbReference>
<evidence type="ECO:0000313" key="6">
    <source>
        <dbReference type="RefSeq" id="XP_006562890.1"/>
    </source>
</evidence>
<dbReference type="Pfam" id="PF16794">
    <property type="entry name" value="fn3_4"/>
    <property type="match status" value="1"/>
</dbReference>
<feature type="domain" description="Fibronectin type-III" evidence="3">
    <location>
        <begin position="1158"/>
        <end position="1259"/>
    </location>
</feature>
<dbReference type="GO" id="GO:0003712">
    <property type="term" value="F:transcription coregulator activity"/>
    <property type="evidence" value="ECO:0007669"/>
    <property type="project" value="TreeGrafter"/>
</dbReference>
<reference evidence="6" key="2">
    <citation type="submission" date="2025-04" db="UniProtKB">
        <authorList>
            <consortium name="RefSeq"/>
        </authorList>
    </citation>
    <scope>IDENTIFICATION</scope>
    <source>
        <strain evidence="6">DH4</strain>
        <tissue evidence="6">Whole body</tissue>
    </source>
</reference>
<sequence>MRLRLSDDDEIETEDILTPVLNNQENELKTNKIETTSEDMEISPEKNIKNNTNIKKINQEEQCSDNDSMDEKIVIDYERIIKKSENENELIKHQTINTPRLWPNYELHWRYPRSPNGRPFRSVSHTYNRFRSRGRYRLQSYDFRFHNAFLPFERGRGNGTYNSYNRSIYGNRQQKKSFKSNAMQKQNSPIKFDQNLESSLYKNVFSKTQVDNDVKIIKIEDHETINEDNTLCNESSININKNDSNQSLDKEIGDIIAKDSKKENFVNSVDNSLELKHKLEENMKIIQCKDKNKDILIHALNDNSVVKFTNSTINSHDNNIDNIKLIENNINNADVDSNSNNFSVSNNSKIIESLNIVTYKHNEYKNIEHTKENNVSNQKQEEIFKMTINESGETNINKLEKQNSNKNQELTYVNQDIENNYRITDLDILNEKEMINNESIVNKGITNHKTNEIFTNKEEISLENMKSNKEIIKTTITVSNDLSNENDNEIKVIQNVTTEKSVNNSEKCDNQILKTNINSTNSIKVNEFISSEDQVTQSKIDLLKQNENENDIKSMSKENSVISSTNITANLNENIKLILNENSLSNTKLQNDSLDFKEKDNSGDSDKIIAEPIITQKKKRRTKKMITIAQGTISEEDKQVKESGRQKRRTAKNAEEIIRKKFLNYDSDLESSDGSEKFVVVNYKMNQDACPLSPPSLKRTYSDTNSTILNGNIKKIKINSEACDELKTQENNSENIKKLNYVHKFFQRDLNEKLPKLKQEELEELLIQKIVETITMRDEIGKLREQARISEKNQEVMRAKCQQLAKQIKDFEMVLSRNAADRRANNDKSTPPIKINRSVGLQVNFMTDHGMQNLRQLQQNSNLKSLHLSSNNNISNTSINETNNAASPRKGIKVRSPRRTESIIGQNPVVPQNHTQSPNIMTTITPAALVVAKPVDTQHSLTLSNQSNVQQIMSNQSQQSQQAIVLNGKFPNQISRQGSTTTNVVKSHTNDLIDLTDEEEKSKATGVPVVTTTITDQQVNLAQKTQQPCFQRVIQTIPGNVAITSQPPSIRVVQPASQPTPTALVNNMNAPRLTYVMQSGVGPTRQLLIAPNSSPIRPVTSCRASFSTLTYKTGISTIANGTVRVLTTPATSSVQLNKHPAPLPDIHNYAVNPLLKLPPPAPSLKISKVAHGIVLSWNMNLSEKYADIVSYQLYAYQEIAGIPPNTSLWKKVGDVRALPLPMACTLTQFSEGNNYYFAVRAVDTHSRKGQYSLPGNISL</sequence>
<feature type="coiled-coil region" evidence="1">
    <location>
        <begin position="389"/>
        <end position="416"/>
    </location>
</feature>
<dbReference type="InterPro" id="IPR026085">
    <property type="entry name" value="ATF7-int"/>
</dbReference>